<comment type="caution">
    <text evidence="2">The sequence shown here is derived from an EMBL/GenBank/DDBJ whole genome shotgun (WGS) entry which is preliminary data.</text>
</comment>
<name>A0A9D4H980_DREPO</name>
<organism evidence="2 3">
    <name type="scientific">Dreissena polymorpha</name>
    <name type="common">Zebra mussel</name>
    <name type="synonym">Mytilus polymorpha</name>
    <dbReference type="NCBI Taxonomy" id="45954"/>
    <lineage>
        <taxon>Eukaryota</taxon>
        <taxon>Metazoa</taxon>
        <taxon>Spiralia</taxon>
        <taxon>Lophotrochozoa</taxon>
        <taxon>Mollusca</taxon>
        <taxon>Bivalvia</taxon>
        <taxon>Autobranchia</taxon>
        <taxon>Heteroconchia</taxon>
        <taxon>Euheterodonta</taxon>
        <taxon>Imparidentia</taxon>
        <taxon>Neoheterodontei</taxon>
        <taxon>Myida</taxon>
        <taxon>Dreissenoidea</taxon>
        <taxon>Dreissenidae</taxon>
        <taxon>Dreissena</taxon>
    </lineage>
</organism>
<keyword evidence="3" id="KW-1185">Reference proteome</keyword>
<accession>A0A9D4H980</accession>
<evidence type="ECO:0000313" key="3">
    <source>
        <dbReference type="Proteomes" id="UP000828390"/>
    </source>
</evidence>
<feature type="domain" description="Mab-21-like HhH/H2TH-like" evidence="1">
    <location>
        <begin position="13"/>
        <end position="88"/>
    </location>
</feature>
<proteinExistence type="predicted"/>
<evidence type="ECO:0000259" key="1">
    <source>
        <dbReference type="Pfam" id="PF20266"/>
    </source>
</evidence>
<evidence type="ECO:0000313" key="2">
    <source>
        <dbReference type="EMBL" id="KAH3829860.1"/>
    </source>
</evidence>
<dbReference type="InterPro" id="IPR046906">
    <property type="entry name" value="Mab-21_HhH/H2TH-like"/>
</dbReference>
<dbReference type="AlphaFoldDB" id="A0A9D4H980"/>
<sequence length="159" mass="19159">MIRKEFLGPIVDNQLSTFHMKTSLLFTIEQFPENIWSNDYLLQCVMFCLNTLRRFLKRRFCLHNTISLVNLFENKLEVFEMDKLEKHISSLISSKLGIIGFIQMDNLGQRFSCEIHSQLFKEETRSLIICQLFFEQFRQWSTEKDIEYKEVKLQLLEQY</sequence>
<dbReference type="Pfam" id="PF20266">
    <property type="entry name" value="Mab-21_C"/>
    <property type="match status" value="1"/>
</dbReference>
<reference evidence="2" key="1">
    <citation type="journal article" date="2019" name="bioRxiv">
        <title>The Genome of the Zebra Mussel, Dreissena polymorpha: A Resource for Invasive Species Research.</title>
        <authorList>
            <person name="McCartney M.A."/>
            <person name="Auch B."/>
            <person name="Kono T."/>
            <person name="Mallez S."/>
            <person name="Zhang Y."/>
            <person name="Obille A."/>
            <person name="Becker A."/>
            <person name="Abrahante J.E."/>
            <person name="Garbe J."/>
            <person name="Badalamenti J.P."/>
            <person name="Herman A."/>
            <person name="Mangelson H."/>
            <person name="Liachko I."/>
            <person name="Sullivan S."/>
            <person name="Sone E.D."/>
            <person name="Koren S."/>
            <person name="Silverstein K.A.T."/>
            <person name="Beckman K.B."/>
            <person name="Gohl D.M."/>
        </authorList>
    </citation>
    <scope>NUCLEOTIDE SEQUENCE</scope>
    <source>
        <strain evidence="2">Duluth1</strain>
        <tissue evidence="2">Whole animal</tissue>
    </source>
</reference>
<gene>
    <name evidence="2" type="ORF">DPMN_103090</name>
</gene>
<dbReference type="Gene3D" id="1.10.1410.40">
    <property type="match status" value="1"/>
</dbReference>
<dbReference type="EMBL" id="JAIWYP010000004">
    <property type="protein sequence ID" value="KAH3829860.1"/>
    <property type="molecule type" value="Genomic_DNA"/>
</dbReference>
<protein>
    <recommendedName>
        <fullName evidence="1">Mab-21-like HhH/H2TH-like domain-containing protein</fullName>
    </recommendedName>
</protein>
<reference evidence="2" key="2">
    <citation type="submission" date="2020-11" db="EMBL/GenBank/DDBJ databases">
        <authorList>
            <person name="McCartney M.A."/>
            <person name="Auch B."/>
            <person name="Kono T."/>
            <person name="Mallez S."/>
            <person name="Becker A."/>
            <person name="Gohl D.M."/>
            <person name="Silverstein K.A.T."/>
            <person name="Koren S."/>
            <person name="Bechman K.B."/>
            <person name="Herman A."/>
            <person name="Abrahante J.E."/>
            <person name="Garbe J."/>
        </authorList>
    </citation>
    <scope>NUCLEOTIDE SEQUENCE</scope>
    <source>
        <strain evidence="2">Duluth1</strain>
        <tissue evidence="2">Whole animal</tissue>
    </source>
</reference>
<dbReference type="Proteomes" id="UP000828390">
    <property type="component" value="Unassembled WGS sequence"/>
</dbReference>